<keyword evidence="3" id="KW-1185">Reference proteome</keyword>
<feature type="compositionally biased region" description="Pro residues" evidence="1">
    <location>
        <begin position="92"/>
        <end position="107"/>
    </location>
</feature>
<organism evidence="2 3">
    <name type="scientific">Panicum virgatum</name>
    <name type="common">Blackwell switchgrass</name>
    <dbReference type="NCBI Taxonomy" id="38727"/>
    <lineage>
        <taxon>Eukaryota</taxon>
        <taxon>Viridiplantae</taxon>
        <taxon>Streptophyta</taxon>
        <taxon>Embryophyta</taxon>
        <taxon>Tracheophyta</taxon>
        <taxon>Spermatophyta</taxon>
        <taxon>Magnoliopsida</taxon>
        <taxon>Liliopsida</taxon>
        <taxon>Poales</taxon>
        <taxon>Poaceae</taxon>
        <taxon>PACMAD clade</taxon>
        <taxon>Panicoideae</taxon>
        <taxon>Panicodae</taxon>
        <taxon>Paniceae</taxon>
        <taxon>Panicinae</taxon>
        <taxon>Panicum</taxon>
        <taxon>Panicum sect. Hiantes</taxon>
    </lineage>
</organism>
<name>A0A8T0SJG6_PANVG</name>
<proteinExistence type="predicted"/>
<evidence type="ECO:0000256" key="1">
    <source>
        <dbReference type="SAM" id="MobiDB-lite"/>
    </source>
</evidence>
<feature type="region of interest" description="Disordered" evidence="1">
    <location>
        <begin position="11"/>
        <end position="107"/>
    </location>
</feature>
<protein>
    <submittedName>
        <fullName evidence="2">Uncharacterized protein</fullName>
    </submittedName>
</protein>
<evidence type="ECO:0000313" key="3">
    <source>
        <dbReference type="Proteomes" id="UP000823388"/>
    </source>
</evidence>
<accession>A0A8T0SJG6</accession>
<dbReference type="Proteomes" id="UP000823388">
    <property type="component" value="Chromosome 5K"/>
</dbReference>
<evidence type="ECO:0000313" key="2">
    <source>
        <dbReference type="EMBL" id="KAG2596696.1"/>
    </source>
</evidence>
<gene>
    <name evidence="2" type="ORF">PVAP13_5KG178807</name>
</gene>
<comment type="caution">
    <text evidence="2">The sequence shown here is derived from an EMBL/GenBank/DDBJ whole genome shotgun (WGS) entry which is preliminary data.</text>
</comment>
<dbReference type="EMBL" id="CM029045">
    <property type="protein sequence ID" value="KAG2596697.1"/>
    <property type="molecule type" value="Genomic_DNA"/>
</dbReference>
<dbReference type="AlphaFoldDB" id="A0A8T0SJG6"/>
<sequence>MDCRFGGALAASGAACRTASPAAPQLRLGPVRDFAPPPSAPPSRPGDQTGGILVGDVARSALRRHRSPRSPPPSPSHSILVTAGLRHGGSWAPPPELPTSRPPPPPPLFLRVVPPDKIGRCLFLRVVPLPASLPSSPTLTGRCCPLVPPLSLLFSIGPTSMRSHKSQPW</sequence>
<dbReference type="EMBL" id="CM029045">
    <property type="protein sequence ID" value="KAG2596696.1"/>
    <property type="molecule type" value="Genomic_DNA"/>
</dbReference>
<dbReference type="PROSITE" id="PS51257">
    <property type="entry name" value="PROKAR_LIPOPROTEIN"/>
    <property type="match status" value="1"/>
</dbReference>
<reference evidence="2 3" key="1">
    <citation type="submission" date="2020-05" db="EMBL/GenBank/DDBJ databases">
        <title>WGS assembly of Panicum virgatum.</title>
        <authorList>
            <person name="Lovell J.T."/>
            <person name="Jenkins J."/>
            <person name="Shu S."/>
            <person name="Juenger T.E."/>
            <person name="Schmutz J."/>
        </authorList>
    </citation>
    <scope>NUCLEOTIDE SEQUENCE [LARGE SCALE GENOMIC DNA]</scope>
    <source>
        <strain evidence="2">AP13</strain>
        <strain evidence="3">cv. AP13</strain>
    </source>
</reference>
<feature type="compositionally biased region" description="Pro residues" evidence="1">
    <location>
        <begin position="35"/>
        <end position="44"/>
    </location>
</feature>